<dbReference type="Gene3D" id="3.90.1410.10">
    <property type="entry name" value="set domain protein methyltransferase, domain 1"/>
    <property type="match status" value="1"/>
</dbReference>
<comment type="caution">
    <text evidence="2">The sequence shown here is derived from an EMBL/GenBank/DDBJ whole genome shotgun (WGS) entry which is preliminary data.</text>
</comment>
<proteinExistence type="predicted"/>
<evidence type="ECO:0000313" key="2">
    <source>
        <dbReference type="EMBL" id="PWU93438.1"/>
    </source>
</evidence>
<dbReference type="InterPro" id="IPR046341">
    <property type="entry name" value="SET_dom_sf"/>
</dbReference>
<dbReference type="VEuPathDB" id="TriTrypDB:TcCL_NonESM06788"/>
<dbReference type="Pfam" id="PF00856">
    <property type="entry name" value="SET"/>
    <property type="match status" value="1"/>
</dbReference>
<dbReference type="VEuPathDB" id="TriTrypDB:TcG_08178"/>
<dbReference type="VEuPathDB" id="TriTrypDB:TCSYLVIO_010514"/>
<dbReference type="InterPro" id="IPR001214">
    <property type="entry name" value="SET_dom"/>
</dbReference>
<accession>A0A2V2VE93</accession>
<dbReference type="VEuPathDB" id="TriTrypDB:C3747_145g64"/>
<dbReference type="AlphaFoldDB" id="A0A2V2VE93"/>
<dbReference type="GO" id="GO:0016279">
    <property type="term" value="F:protein-lysine N-methyltransferase activity"/>
    <property type="evidence" value="ECO:0007669"/>
    <property type="project" value="TreeGrafter"/>
</dbReference>
<dbReference type="SUPFAM" id="SSF82199">
    <property type="entry name" value="SET domain"/>
    <property type="match status" value="1"/>
</dbReference>
<dbReference type="VEuPathDB" id="TriTrypDB:Tc_MARK_8884"/>
<dbReference type="VEuPathDB" id="TriTrypDB:TcCLB.511649.50"/>
<dbReference type="PANTHER" id="PTHR13271:SF137">
    <property type="entry name" value="SET DOMAIN-CONTAINING PROTEIN"/>
    <property type="match status" value="1"/>
</dbReference>
<feature type="domain" description="SET" evidence="1">
    <location>
        <begin position="20"/>
        <end position="319"/>
    </location>
</feature>
<dbReference type="PANTHER" id="PTHR13271">
    <property type="entry name" value="UNCHARACTERIZED PUTATIVE METHYLTRANSFERASE"/>
    <property type="match status" value="1"/>
</dbReference>
<evidence type="ECO:0000313" key="3">
    <source>
        <dbReference type="Proteomes" id="UP000246121"/>
    </source>
</evidence>
<reference evidence="2 3" key="1">
    <citation type="journal article" date="2018" name="Microb. Genom.">
        <title>Expanding an expanded genome: long-read sequencing of Trypanosoma cruzi.</title>
        <authorList>
            <person name="Berna L."/>
            <person name="Rodriguez M."/>
            <person name="Chiribao M.L."/>
            <person name="Parodi-Talice A."/>
            <person name="Pita S."/>
            <person name="Rijo G."/>
            <person name="Alvarez-Valin F."/>
            <person name="Robello C."/>
        </authorList>
    </citation>
    <scope>NUCLEOTIDE SEQUENCE [LARGE SCALE GENOMIC DNA]</scope>
    <source>
        <strain evidence="2 3">Dm28c</strain>
    </source>
</reference>
<evidence type="ECO:0000259" key="1">
    <source>
        <dbReference type="PROSITE" id="PS50280"/>
    </source>
</evidence>
<gene>
    <name evidence="2" type="ORF">C4B63_31g213</name>
</gene>
<sequence>METATILQRLLTEEGAFFHPVMRLVSIPSMGGGYGVVAAESLKPGTLLARIPRHSMITASKARHYLASFEYKQRQALSCSNRPSNEGAPVTDLEAVEQELSQGLSPSNTIICYILLNAAQCGRFSTPHTENSMDMSADSSSKRDKISFQSDHAWMKIWVLSLPARYNNLLELRPEKADEECYSSYEDTGKIISSSDAYLRPYLQFERHRHKVLREQANAEAEFQLCKSTLSFFQTMPHSDCEERSMPITLDHFLWAYNTLMTRGFAYYSEVWSLMPWVDYFNYALNSNATMKYDERRGAYIFEVLFPIESGEQIFLQYGAYTDMELLLWYGFTLTPVLLPEVASARTIKERSQKLRMLLREGLEIMDDGDISFAHRDEVWLKAVNRALGYCFSPWTDADGSYPSNLSESWLELLLSSYMKLHNKSSGDGEIYQFPPAAEAADSLARLIIGTKTQHKLPPRLTARDCRLGALGPSPSMLRLLKHISRISSTPNEGTKLTLVNLLRAICWAELFCNYGAGMKLVFLKGETIVSPDGTVKSMALQASLDAASLLHLLAVEATEEELRVYLSRMCD</sequence>
<dbReference type="VEuPathDB" id="TriTrypDB:C4B63_31g213"/>
<dbReference type="VEuPathDB" id="TriTrypDB:ECC02_000681"/>
<dbReference type="EMBL" id="PRFA01000031">
    <property type="protein sequence ID" value="PWU93438.1"/>
    <property type="molecule type" value="Genomic_DNA"/>
</dbReference>
<dbReference type="VEuPathDB" id="TriTrypDB:TcBrA4_0114070"/>
<dbReference type="VEuPathDB" id="TriTrypDB:TcCLB.503531.20"/>
<dbReference type="Proteomes" id="UP000246121">
    <property type="component" value="Unassembled WGS sequence"/>
</dbReference>
<dbReference type="CDD" id="cd10527">
    <property type="entry name" value="SET_LSMT"/>
    <property type="match status" value="1"/>
</dbReference>
<protein>
    <recommendedName>
        <fullName evidence="1">SET domain-containing protein</fullName>
    </recommendedName>
</protein>
<dbReference type="VEuPathDB" id="TriTrypDB:TCDM_06170"/>
<dbReference type="VEuPathDB" id="TriTrypDB:TcYC6_0066390"/>
<dbReference type="PROSITE" id="PS50280">
    <property type="entry name" value="SET"/>
    <property type="match status" value="1"/>
</dbReference>
<name>A0A2V2VE93_TRYCR</name>
<dbReference type="InterPro" id="IPR050600">
    <property type="entry name" value="SETD3_SETD6_MTase"/>
</dbReference>
<dbReference type="VEuPathDB" id="TriTrypDB:BCY84_10588"/>
<organism evidence="2 3">
    <name type="scientific">Trypanosoma cruzi</name>
    <dbReference type="NCBI Taxonomy" id="5693"/>
    <lineage>
        <taxon>Eukaryota</taxon>
        <taxon>Discoba</taxon>
        <taxon>Euglenozoa</taxon>
        <taxon>Kinetoplastea</taxon>
        <taxon>Metakinetoplastina</taxon>
        <taxon>Trypanosomatida</taxon>
        <taxon>Trypanosomatidae</taxon>
        <taxon>Trypanosoma</taxon>
        <taxon>Schizotrypanum</taxon>
    </lineage>
</organism>